<dbReference type="SUPFAM" id="SSF52743">
    <property type="entry name" value="Subtilisin-like"/>
    <property type="match status" value="1"/>
</dbReference>
<evidence type="ECO:0000256" key="5">
    <source>
        <dbReference type="ARBA" id="ARBA00022525"/>
    </source>
</evidence>
<evidence type="ECO:0000256" key="7">
    <source>
        <dbReference type="ARBA" id="ARBA00022723"/>
    </source>
</evidence>
<evidence type="ECO:0000256" key="3">
    <source>
        <dbReference type="ARBA" id="ARBA00004239"/>
    </source>
</evidence>
<comment type="caution">
    <text evidence="18">The sequence shown here is derived from an EMBL/GenBank/DDBJ whole genome shotgun (WGS) entry which is preliminary data.</text>
</comment>
<dbReference type="GO" id="GO:0008240">
    <property type="term" value="F:tripeptidyl-peptidase activity"/>
    <property type="evidence" value="ECO:0007669"/>
    <property type="project" value="UniProtKB-EC"/>
</dbReference>
<feature type="active site" description="Charge relay system" evidence="15">
    <location>
        <position position="318"/>
    </location>
</feature>
<evidence type="ECO:0000256" key="16">
    <source>
        <dbReference type="SAM" id="SignalP"/>
    </source>
</evidence>
<keyword evidence="5" id="KW-0964">Secreted</keyword>
<keyword evidence="8 16" id="KW-0732">Signal</keyword>
<evidence type="ECO:0000256" key="2">
    <source>
        <dbReference type="ARBA" id="ARBA00002451"/>
    </source>
</evidence>
<protein>
    <recommendedName>
        <fullName evidence="4">tripeptidyl-peptidase II</fullName>
        <ecNumber evidence="4">3.4.14.10</ecNumber>
    </recommendedName>
</protein>
<keyword evidence="10 15" id="KW-0720">Serine protease</keyword>
<keyword evidence="12" id="KW-0843">Virulence</keyword>
<evidence type="ECO:0000313" key="18">
    <source>
        <dbReference type="EMBL" id="TVY78153.1"/>
    </source>
</evidence>
<comment type="function">
    <text evidence="2">Secreted tripeptidyl-peptidase which degrades proteins at acidic pHs and is involved in virulence.</text>
</comment>
<dbReference type="Gene3D" id="3.40.50.200">
    <property type="entry name" value="Peptidase S8/S53 domain"/>
    <property type="match status" value="1"/>
</dbReference>
<dbReference type="InterPro" id="IPR015366">
    <property type="entry name" value="S53_propep"/>
</dbReference>
<evidence type="ECO:0000256" key="14">
    <source>
        <dbReference type="ARBA" id="ARBA00023180"/>
    </source>
</evidence>
<dbReference type="GO" id="GO:0046872">
    <property type="term" value="F:metal ion binding"/>
    <property type="evidence" value="ECO:0007669"/>
    <property type="project" value="UniProtKB-UniRule"/>
</dbReference>
<evidence type="ECO:0000256" key="4">
    <source>
        <dbReference type="ARBA" id="ARBA00012462"/>
    </source>
</evidence>
<evidence type="ECO:0000256" key="6">
    <source>
        <dbReference type="ARBA" id="ARBA00022670"/>
    </source>
</evidence>
<keyword evidence="13" id="KW-0865">Zymogen</keyword>
<comment type="subcellular location">
    <subcellularLocation>
        <location evidence="3">Secreted</location>
        <location evidence="3">Extracellular space</location>
    </subcellularLocation>
</comment>
<evidence type="ECO:0000313" key="19">
    <source>
        <dbReference type="Proteomes" id="UP000469558"/>
    </source>
</evidence>
<keyword evidence="7 15" id="KW-0479">Metal-binding</keyword>
<dbReference type="GO" id="GO:0004252">
    <property type="term" value="F:serine-type endopeptidase activity"/>
    <property type="evidence" value="ECO:0007669"/>
    <property type="project" value="UniProtKB-UniRule"/>
</dbReference>
<keyword evidence="9 15" id="KW-0378">Hydrolase</keyword>
<keyword evidence="19" id="KW-1185">Reference proteome</keyword>
<dbReference type="SMART" id="SM00944">
    <property type="entry name" value="Pro-kuma_activ"/>
    <property type="match status" value="1"/>
</dbReference>
<evidence type="ECO:0000256" key="15">
    <source>
        <dbReference type="PROSITE-ProRule" id="PRU01032"/>
    </source>
</evidence>
<evidence type="ECO:0000256" key="8">
    <source>
        <dbReference type="ARBA" id="ARBA00022729"/>
    </source>
</evidence>
<comment type="catalytic activity">
    <reaction evidence="1">
        <text>Release of an N-terminal tripeptide from a polypeptide.</text>
        <dbReference type="EC" id="3.4.14.10"/>
    </reaction>
</comment>
<feature type="binding site" evidence="15">
    <location>
        <position position="615"/>
    </location>
    <ligand>
        <name>Ca(2+)</name>
        <dbReference type="ChEBI" id="CHEBI:29108"/>
    </ligand>
</feature>
<gene>
    <name evidence="18" type="primary">SED2_2</name>
    <name evidence="18" type="ORF">LSUE1_G009802</name>
</gene>
<feature type="active site" description="Charge relay system" evidence="15">
    <location>
        <position position="552"/>
    </location>
</feature>
<dbReference type="OrthoDB" id="409122at2759"/>
<sequence>MLGTSLLLTVVSAAVAVLGSPIQVRTAYAVKETHRAPRKWVKMGRAPAATMLDLQIGVKQGQFGELERHLNEGVWAALKWSIEPESNCCIVSDPEHARYGQHLSHEEVNELIKPTDDALDLVHEWLEANGIVYASYSPARDWINIQINVLTAERLLNTEYHVFEHEDGTQLIRAPEWSLPKHLHEHVDAIQPTTSFMRAIKRADVAAAPIPFPYPGLHNPTSPALKKVCTVNGTTPDCFATLYQTKGYVQKAAGKNKIGFNNFLGEIPIRPDTKQFLERYKPDAVAGAAEYKFVDIDGGPSQDTGLTPAQAADGISVEANLDVQTIIGMTYPMPVTAYSTGGTPPEIPDAGAGDPPGNEPYLTWVNYVLSQPTLPQVISTSYGDDEQTVPKDYAIRVCNGFAQLGARGISMMFGSGDGGAGDIAGNNAEACISNDGKNTTKFIASFPPSCPFVTSVGATQGFEPETSASRPANSLGPDGKVHGFYASGSGFSEYFPRPAYQAAVVPPYIASLKGEHKGLFNPNGRGFPDIAAQGLYFQIVWNSTFEVISGTSASCPLMASIIALTNDALISQGKPPLGFLNPWLYSKGYKAFTDITEGVNGGCNTTGFKVTKGWDAVTGFGTPVFPELLKLAGAAGGW</sequence>
<dbReference type="EMBL" id="QGMK01000834">
    <property type="protein sequence ID" value="TVY78153.1"/>
    <property type="molecule type" value="Genomic_DNA"/>
</dbReference>
<feature type="chain" id="PRO_5035787585" description="tripeptidyl-peptidase II" evidence="16">
    <location>
        <begin position="20"/>
        <end position="638"/>
    </location>
</feature>
<feature type="binding site" evidence="15">
    <location>
        <position position="613"/>
    </location>
    <ligand>
        <name>Ca(2+)</name>
        <dbReference type="ChEBI" id="CHEBI:29108"/>
    </ligand>
</feature>
<feature type="active site" description="Charge relay system" evidence="15">
    <location>
        <position position="322"/>
    </location>
</feature>
<evidence type="ECO:0000256" key="9">
    <source>
        <dbReference type="ARBA" id="ARBA00022801"/>
    </source>
</evidence>
<evidence type="ECO:0000256" key="1">
    <source>
        <dbReference type="ARBA" id="ARBA00001910"/>
    </source>
</evidence>
<evidence type="ECO:0000259" key="17">
    <source>
        <dbReference type="PROSITE" id="PS51695"/>
    </source>
</evidence>
<evidence type="ECO:0000256" key="13">
    <source>
        <dbReference type="ARBA" id="ARBA00023145"/>
    </source>
</evidence>
<keyword evidence="6 15" id="KW-0645">Protease</keyword>
<reference evidence="18 19" key="1">
    <citation type="submission" date="2018-05" db="EMBL/GenBank/DDBJ databases">
        <title>Genome sequencing and assembly of the regulated plant pathogen Lachnellula willkommii and related sister species for the development of diagnostic species identification markers.</title>
        <authorList>
            <person name="Giroux E."/>
            <person name="Bilodeau G."/>
        </authorList>
    </citation>
    <scope>NUCLEOTIDE SEQUENCE [LARGE SCALE GENOMIC DNA]</scope>
    <source>
        <strain evidence="18 19">CBS 268.59</strain>
    </source>
</reference>
<dbReference type="GO" id="GO:0006508">
    <property type="term" value="P:proteolysis"/>
    <property type="evidence" value="ECO:0007669"/>
    <property type="project" value="UniProtKB-KW"/>
</dbReference>
<dbReference type="Pfam" id="PF09286">
    <property type="entry name" value="Pro-kuma_activ"/>
    <property type="match status" value="1"/>
</dbReference>
<name>A0A8T9C7U6_9HELO</name>
<comment type="cofactor">
    <cofactor evidence="15">
        <name>Ca(2+)</name>
        <dbReference type="ChEBI" id="CHEBI:29108"/>
    </cofactor>
    <text evidence="15">Binds 1 Ca(2+) ion per subunit.</text>
</comment>
<feature type="binding site" evidence="15">
    <location>
        <position position="595"/>
    </location>
    <ligand>
        <name>Ca(2+)</name>
        <dbReference type="ChEBI" id="CHEBI:29108"/>
    </ligand>
</feature>
<dbReference type="FunFam" id="3.40.50.200:FF:000015">
    <property type="entry name" value="Tripeptidyl peptidase A"/>
    <property type="match status" value="1"/>
</dbReference>
<evidence type="ECO:0000256" key="12">
    <source>
        <dbReference type="ARBA" id="ARBA00023026"/>
    </source>
</evidence>
<feature type="binding site" evidence="15">
    <location>
        <position position="594"/>
    </location>
    <ligand>
        <name>Ca(2+)</name>
        <dbReference type="ChEBI" id="CHEBI:29108"/>
    </ligand>
</feature>
<keyword evidence="11 15" id="KW-0106">Calcium</keyword>
<dbReference type="Proteomes" id="UP000469558">
    <property type="component" value="Unassembled WGS sequence"/>
</dbReference>
<accession>A0A8T9C7U6</accession>
<dbReference type="InterPro" id="IPR030400">
    <property type="entry name" value="Sedolisin_dom"/>
</dbReference>
<evidence type="ECO:0000256" key="10">
    <source>
        <dbReference type="ARBA" id="ARBA00022825"/>
    </source>
</evidence>
<dbReference type="SUPFAM" id="SSF54897">
    <property type="entry name" value="Protease propeptides/inhibitors"/>
    <property type="match status" value="1"/>
</dbReference>
<dbReference type="PANTHER" id="PTHR14218:SF39">
    <property type="entry name" value="PEPTIDASE S53 DOMAIN-CONTAINING PROTEIN"/>
    <property type="match status" value="1"/>
</dbReference>
<feature type="domain" description="Peptidase S53" evidence="17">
    <location>
        <begin position="233"/>
        <end position="635"/>
    </location>
</feature>
<dbReference type="EC" id="3.4.14.10" evidence="4"/>
<dbReference type="GO" id="GO:0005576">
    <property type="term" value="C:extracellular region"/>
    <property type="evidence" value="ECO:0007669"/>
    <property type="project" value="UniProtKB-SubCell"/>
</dbReference>
<dbReference type="CDD" id="cd04056">
    <property type="entry name" value="Peptidases_S53"/>
    <property type="match status" value="1"/>
</dbReference>
<evidence type="ECO:0000256" key="11">
    <source>
        <dbReference type="ARBA" id="ARBA00022837"/>
    </source>
</evidence>
<organism evidence="18 19">
    <name type="scientific">Lachnellula suecica</name>
    <dbReference type="NCBI Taxonomy" id="602035"/>
    <lineage>
        <taxon>Eukaryota</taxon>
        <taxon>Fungi</taxon>
        <taxon>Dikarya</taxon>
        <taxon>Ascomycota</taxon>
        <taxon>Pezizomycotina</taxon>
        <taxon>Leotiomycetes</taxon>
        <taxon>Helotiales</taxon>
        <taxon>Lachnaceae</taxon>
        <taxon>Lachnellula</taxon>
    </lineage>
</organism>
<feature type="signal peptide" evidence="16">
    <location>
        <begin position="1"/>
        <end position="19"/>
    </location>
</feature>
<dbReference type="PANTHER" id="PTHR14218">
    <property type="entry name" value="PROTEASE S8 TRIPEPTIDYL PEPTIDASE I CLN2"/>
    <property type="match status" value="1"/>
</dbReference>
<keyword evidence="14" id="KW-0325">Glycoprotein</keyword>
<dbReference type="CDD" id="cd11377">
    <property type="entry name" value="Pro-peptidase_S53"/>
    <property type="match status" value="1"/>
</dbReference>
<dbReference type="InterPro" id="IPR050819">
    <property type="entry name" value="Tripeptidyl-peptidase_I"/>
</dbReference>
<dbReference type="PROSITE" id="PS51695">
    <property type="entry name" value="SEDOLISIN"/>
    <property type="match status" value="1"/>
</dbReference>
<dbReference type="AlphaFoldDB" id="A0A8T9C7U6"/>
<proteinExistence type="predicted"/>
<dbReference type="InterPro" id="IPR036852">
    <property type="entry name" value="Peptidase_S8/S53_dom_sf"/>
</dbReference>